<reference evidence="14 15" key="1">
    <citation type="submission" date="2014-02" db="EMBL/GenBank/DDBJ databases">
        <title>Whole genome shotgun sequence of Rhodococcus wratislaviensis NBRC 100605.</title>
        <authorList>
            <person name="Hosoyama A."/>
            <person name="Tsuchikane K."/>
            <person name="Yoshida I."/>
            <person name="Ohji S."/>
            <person name="Ichikawa N."/>
            <person name="Yamazoe A."/>
            <person name="Fujita N."/>
        </authorList>
    </citation>
    <scope>NUCLEOTIDE SEQUENCE [LARGE SCALE GENOMIC DNA]</scope>
    <source>
        <strain evidence="14 15">NBRC 100605</strain>
    </source>
</reference>
<dbReference type="RefSeq" id="WP_063748277.1">
    <property type="nucleotide sequence ID" value="NZ_BAWF01000052.1"/>
</dbReference>
<feature type="transmembrane region" description="Helical" evidence="12">
    <location>
        <begin position="51"/>
        <end position="75"/>
    </location>
</feature>
<evidence type="ECO:0000256" key="8">
    <source>
        <dbReference type="ARBA" id="ARBA00023136"/>
    </source>
</evidence>
<dbReference type="Pfam" id="PF07690">
    <property type="entry name" value="MFS_1"/>
    <property type="match status" value="1"/>
</dbReference>
<feature type="transmembrane region" description="Helical" evidence="12">
    <location>
        <begin position="26"/>
        <end position="45"/>
    </location>
</feature>
<keyword evidence="4" id="KW-1003">Cell membrane</keyword>
<evidence type="ECO:0000256" key="4">
    <source>
        <dbReference type="ARBA" id="ARBA00022475"/>
    </source>
</evidence>
<dbReference type="EMBL" id="BAWF01000052">
    <property type="protein sequence ID" value="GAF48299.1"/>
    <property type="molecule type" value="Genomic_DNA"/>
</dbReference>
<comment type="caution">
    <text evidence="14">The sequence shown here is derived from an EMBL/GenBank/DDBJ whole genome shotgun (WGS) entry which is preliminary data.</text>
</comment>
<dbReference type="FunFam" id="1.20.1250.20:FF:000001">
    <property type="entry name" value="Dicarboxylate MFS transporter"/>
    <property type="match status" value="1"/>
</dbReference>
<comment type="subcellular location">
    <subcellularLocation>
        <location evidence="1">Cell membrane</location>
        <topology evidence="1">Multi-pass membrane protein</topology>
    </subcellularLocation>
</comment>
<keyword evidence="6" id="KW-0769">Symport</keyword>
<dbReference type="PANTHER" id="PTHR43045">
    <property type="entry name" value="SHIKIMATE TRANSPORTER"/>
    <property type="match status" value="1"/>
</dbReference>
<dbReference type="PANTHER" id="PTHR43045:SF1">
    <property type="entry name" value="SHIKIMATE TRANSPORTER"/>
    <property type="match status" value="1"/>
</dbReference>
<evidence type="ECO:0000313" key="15">
    <source>
        <dbReference type="Proteomes" id="UP000019491"/>
    </source>
</evidence>
<feature type="transmembrane region" description="Helical" evidence="12">
    <location>
        <begin position="330"/>
        <end position="355"/>
    </location>
</feature>
<evidence type="ECO:0000256" key="5">
    <source>
        <dbReference type="ARBA" id="ARBA00022692"/>
    </source>
</evidence>
<evidence type="ECO:0000256" key="9">
    <source>
        <dbReference type="ARBA" id="ARBA00037295"/>
    </source>
</evidence>
<evidence type="ECO:0000256" key="10">
    <source>
        <dbReference type="ARBA" id="ARBA00039918"/>
    </source>
</evidence>
<feature type="transmembrane region" description="Helical" evidence="12">
    <location>
        <begin position="274"/>
        <end position="294"/>
    </location>
</feature>
<dbReference type="AlphaFoldDB" id="X0PXQ9"/>
<feature type="transmembrane region" description="Helical" evidence="12">
    <location>
        <begin position="229"/>
        <end position="254"/>
    </location>
</feature>
<feature type="transmembrane region" description="Helical" evidence="12">
    <location>
        <begin position="87"/>
        <end position="105"/>
    </location>
</feature>
<proteinExistence type="inferred from homology"/>
<feature type="transmembrane region" description="Helical" evidence="12">
    <location>
        <begin position="397"/>
        <end position="418"/>
    </location>
</feature>
<feature type="domain" description="Major facilitator superfamily (MFS) profile" evidence="13">
    <location>
        <begin position="14"/>
        <end position="423"/>
    </location>
</feature>
<evidence type="ECO:0000256" key="6">
    <source>
        <dbReference type="ARBA" id="ARBA00022847"/>
    </source>
</evidence>
<organism evidence="14 15">
    <name type="scientific">Rhodococcus wratislaviensis NBRC 100605</name>
    <dbReference type="NCBI Taxonomy" id="1219028"/>
    <lineage>
        <taxon>Bacteria</taxon>
        <taxon>Bacillati</taxon>
        <taxon>Actinomycetota</taxon>
        <taxon>Actinomycetes</taxon>
        <taxon>Mycobacteriales</taxon>
        <taxon>Nocardiaceae</taxon>
        <taxon>Rhodococcus</taxon>
    </lineage>
</organism>
<evidence type="ECO:0000256" key="3">
    <source>
        <dbReference type="ARBA" id="ARBA00022448"/>
    </source>
</evidence>
<keyword evidence="8 12" id="KW-0472">Membrane</keyword>
<dbReference type="GO" id="GO:0005886">
    <property type="term" value="C:plasma membrane"/>
    <property type="evidence" value="ECO:0007669"/>
    <property type="project" value="UniProtKB-SubCell"/>
</dbReference>
<evidence type="ECO:0000313" key="14">
    <source>
        <dbReference type="EMBL" id="GAF48299.1"/>
    </source>
</evidence>
<protein>
    <recommendedName>
        <fullName evidence="10">Putative proline/betaine transporter</fullName>
    </recommendedName>
</protein>
<evidence type="ECO:0000259" key="13">
    <source>
        <dbReference type="PROSITE" id="PS50850"/>
    </source>
</evidence>
<feature type="compositionally biased region" description="Basic and acidic residues" evidence="11">
    <location>
        <begin position="436"/>
        <end position="446"/>
    </location>
</feature>
<feature type="transmembrane region" description="Helical" evidence="12">
    <location>
        <begin position="155"/>
        <end position="178"/>
    </location>
</feature>
<feature type="transmembrane region" description="Helical" evidence="12">
    <location>
        <begin position="306"/>
        <end position="324"/>
    </location>
</feature>
<dbReference type="SUPFAM" id="SSF103473">
    <property type="entry name" value="MFS general substrate transporter"/>
    <property type="match status" value="1"/>
</dbReference>
<evidence type="ECO:0000256" key="2">
    <source>
        <dbReference type="ARBA" id="ARBA00008240"/>
    </source>
</evidence>
<evidence type="ECO:0000256" key="1">
    <source>
        <dbReference type="ARBA" id="ARBA00004651"/>
    </source>
</evidence>
<dbReference type="InterPro" id="IPR011701">
    <property type="entry name" value="MFS"/>
</dbReference>
<evidence type="ECO:0000256" key="12">
    <source>
        <dbReference type="SAM" id="Phobius"/>
    </source>
</evidence>
<evidence type="ECO:0000256" key="7">
    <source>
        <dbReference type="ARBA" id="ARBA00022989"/>
    </source>
</evidence>
<dbReference type="InterPro" id="IPR020846">
    <property type="entry name" value="MFS_dom"/>
</dbReference>
<dbReference type="Proteomes" id="UP000019491">
    <property type="component" value="Unassembled WGS sequence"/>
</dbReference>
<feature type="region of interest" description="Disordered" evidence="11">
    <location>
        <begin position="427"/>
        <end position="446"/>
    </location>
</feature>
<feature type="transmembrane region" description="Helical" evidence="12">
    <location>
        <begin position="190"/>
        <end position="209"/>
    </location>
</feature>
<keyword evidence="3" id="KW-0813">Transport</keyword>
<keyword evidence="5 12" id="KW-0812">Transmembrane</keyword>
<dbReference type="CDD" id="cd17369">
    <property type="entry name" value="MFS_ShiA_like"/>
    <property type="match status" value="1"/>
</dbReference>
<keyword evidence="15" id="KW-1185">Reference proteome</keyword>
<dbReference type="GO" id="GO:0015293">
    <property type="term" value="F:symporter activity"/>
    <property type="evidence" value="ECO:0007669"/>
    <property type="project" value="UniProtKB-KW"/>
</dbReference>
<feature type="transmembrane region" description="Helical" evidence="12">
    <location>
        <begin position="367"/>
        <end position="391"/>
    </location>
</feature>
<sequence>MTNPAIAARQSTRAVFASWIGTVMEYYDYACYGLAASLVFAKIFFPATDPLVGTLLSLSSFAVGYVARPVGALIFGHFGDRIGRKTVLIITLTLMGVSTFAIGLLPTYSQIGVLAPTLLILARILQGVSAGGEYSGAILMTVEHSERGKRGFRGSLINTGTTAGLVLANLVFLLVLVLPDEQLMSWGWRLPFLLSGVLVVVGLVTRLTVEETPEFTAAKSDGRVRKMPLIALLQQSGTQVVLVAFGTVAAGTIFTLSTVFSLTYAKMALGLSSGTMLAVLLPATVVILVFVPVFGWVSDRVGVRPVFLTGAALLIVLPFVWFALLDTRQYGWMLLGFALLYLGYSANYAVVPAYFSQVFPPAYRFSGMSIGFTLGVIGGNAFAPAVATALLDATGGWTAIAVYAATTAVISFLAGLFLREQPAASAADEESPAIVDHADDQVGARD</sequence>
<evidence type="ECO:0000256" key="11">
    <source>
        <dbReference type="SAM" id="MobiDB-lite"/>
    </source>
</evidence>
<dbReference type="PROSITE" id="PS50850">
    <property type="entry name" value="MFS"/>
    <property type="match status" value="1"/>
</dbReference>
<name>X0PXQ9_RHOWR</name>
<comment type="similarity">
    <text evidence="2">Belongs to the major facilitator superfamily. Metabolite:H+ Symporter (MHS) family (TC 2.A.1.6) family.</text>
</comment>
<dbReference type="InterPro" id="IPR036259">
    <property type="entry name" value="MFS_trans_sf"/>
</dbReference>
<dbReference type="Gene3D" id="1.20.1250.20">
    <property type="entry name" value="MFS general substrate transporter like domains"/>
    <property type="match status" value="2"/>
</dbReference>
<comment type="function">
    <text evidence="9">May be a proton symporter involved in the uptake of osmolytes such as proline and glycine betaine.</text>
</comment>
<dbReference type="OrthoDB" id="8953821at2"/>
<gene>
    <name evidence="14" type="ORF">RW1_052_00060</name>
</gene>
<dbReference type="Pfam" id="PF00083">
    <property type="entry name" value="Sugar_tr"/>
    <property type="match status" value="1"/>
</dbReference>
<keyword evidence="7 12" id="KW-1133">Transmembrane helix</keyword>
<dbReference type="InterPro" id="IPR005828">
    <property type="entry name" value="MFS_sugar_transport-like"/>
</dbReference>
<accession>X0PXQ9</accession>